<keyword evidence="4" id="KW-0256">Endoplasmic reticulum</keyword>
<evidence type="ECO:0000313" key="9">
    <source>
        <dbReference type="EMBL" id="CAI6363621.1"/>
    </source>
</evidence>
<keyword evidence="2 8" id="KW-0812">Transmembrane</keyword>
<dbReference type="InterPro" id="IPR019388">
    <property type="entry name" value="FIT"/>
</dbReference>
<feature type="transmembrane region" description="Helical" evidence="8">
    <location>
        <begin position="147"/>
        <end position="167"/>
    </location>
</feature>
<dbReference type="GO" id="GO:0010945">
    <property type="term" value="F:coenzyme A diphosphatase activity"/>
    <property type="evidence" value="ECO:0007669"/>
    <property type="project" value="InterPro"/>
</dbReference>
<name>A0AAV0X7D5_9HEMI</name>
<evidence type="ECO:0000256" key="7">
    <source>
        <dbReference type="ARBA" id="ARBA00023136"/>
    </source>
</evidence>
<dbReference type="EMBL" id="CARXXK010000003">
    <property type="protein sequence ID" value="CAI6363621.1"/>
    <property type="molecule type" value="Genomic_DNA"/>
</dbReference>
<organism evidence="9 10">
    <name type="scientific">Macrosiphum euphorbiae</name>
    <name type="common">potato aphid</name>
    <dbReference type="NCBI Taxonomy" id="13131"/>
    <lineage>
        <taxon>Eukaryota</taxon>
        <taxon>Metazoa</taxon>
        <taxon>Ecdysozoa</taxon>
        <taxon>Arthropoda</taxon>
        <taxon>Hexapoda</taxon>
        <taxon>Insecta</taxon>
        <taxon>Pterygota</taxon>
        <taxon>Neoptera</taxon>
        <taxon>Paraneoptera</taxon>
        <taxon>Hemiptera</taxon>
        <taxon>Sternorrhyncha</taxon>
        <taxon>Aphidomorpha</taxon>
        <taxon>Aphidoidea</taxon>
        <taxon>Aphididae</taxon>
        <taxon>Macrosiphini</taxon>
        <taxon>Macrosiphum</taxon>
    </lineage>
</organism>
<dbReference type="AlphaFoldDB" id="A0AAV0X7D5"/>
<keyword evidence="5 8" id="KW-1133">Transmembrane helix</keyword>
<comment type="caution">
    <text evidence="9">The sequence shown here is derived from an EMBL/GenBank/DDBJ whole genome shotgun (WGS) entry which is preliminary data.</text>
</comment>
<evidence type="ECO:0000256" key="4">
    <source>
        <dbReference type="ARBA" id="ARBA00022824"/>
    </source>
</evidence>
<evidence type="ECO:0000313" key="10">
    <source>
        <dbReference type="Proteomes" id="UP001160148"/>
    </source>
</evidence>
<dbReference type="GO" id="GO:0008654">
    <property type="term" value="P:phospholipid biosynthetic process"/>
    <property type="evidence" value="ECO:0007669"/>
    <property type="project" value="TreeGrafter"/>
</dbReference>
<proteinExistence type="inferred from homology"/>
<keyword evidence="3" id="KW-0378">Hydrolase</keyword>
<dbReference type="HAMAP" id="MF_03230">
    <property type="entry name" value="FITM2"/>
    <property type="match status" value="1"/>
</dbReference>
<dbReference type="GO" id="GO:0019915">
    <property type="term" value="P:lipid storage"/>
    <property type="evidence" value="ECO:0007669"/>
    <property type="project" value="InterPro"/>
</dbReference>
<evidence type="ECO:0008006" key="11">
    <source>
        <dbReference type="Google" id="ProtNLM"/>
    </source>
</evidence>
<protein>
    <recommendedName>
        <fullName evidence="11">FIT family protein</fullName>
    </recommendedName>
</protein>
<keyword evidence="7 8" id="KW-0472">Membrane</keyword>
<accession>A0AAV0X7D5</accession>
<evidence type="ECO:0000256" key="3">
    <source>
        <dbReference type="ARBA" id="ARBA00022801"/>
    </source>
</evidence>
<dbReference type="InterPro" id="IPR046401">
    <property type="entry name" value="FITM1/2"/>
</dbReference>
<evidence type="ECO:0000256" key="8">
    <source>
        <dbReference type="SAM" id="Phobius"/>
    </source>
</evidence>
<comment type="subcellular location">
    <subcellularLocation>
        <location evidence="1">Endoplasmic reticulum membrane</location>
        <topology evidence="1">Multi-pass membrane protein</topology>
    </subcellularLocation>
</comment>
<keyword evidence="10" id="KW-1185">Reference proteome</keyword>
<sequence length="374" mass="42884">MYGNDDVTRLPGYVSLLRGIKISFVHTSSACAHSKRNSISAFRSPDMTTKRSTRSGSVESNYIPTGLAMRSETKGTLLVREPTTVSNIFLTVLLFACRKYLFFSTHRRLFVYLILLVASVVGDFIKFPKIYFANSDTFLNQYLVKLGWFWTLLWTLSFLVATSKVFCLNSRPSITMHATRLIVATFFWYFWTNAFNRLEDYYGKCSGSRGMTRSACKSAGHLWKSFDVSGHVFILIYSTLLMISEARPIIGWDKIQDVLRNEENARKEGKKVATTFSSLKEEELQEMKAVYKKMTPFVQVLFIVITIFVAIWELMLITTMMYFHTMPEKLLAGIVAMSTWFVTYRGWYSSSFLPPLPGDGFFKYQALQKSEVGI</sequence>
<feature type="transmembrane region" description="Helical" evidence="8">
    <location>
        <begin position="109"/>
        <end position="127"/>
    </location>
</feature>
<evidence type="ECO:0000256" key="6">
    <source>
        <dbReference type="ARBA" id="ARBA00023098"/>
    </source>
</evidence>
<keyword evidence="6" id="KW-0443">Lipid metabolism</keyword>
<dbReference type="PANTHER" id="PTHR23129">
    <property type="entry name" value="ACYL-COENZYME A DIPHOSPHATASE FITM2"/>
    <property type="match status" value="1"/>
</dbReference>
<gene>
    <name evidence="9" type="ORF">MEUPH1_LOCUS18544</name>
</gene>
<evidence type="ECO:0000256" key="2">
    <source>
        <dbReference type="ARBA" id="ARBA00022692"/>
    </source>
</evidence>
<evidence type="ECO:0000256" key="1">
    <source>
        <dbReference type="ARBA" id="ARBA00004477"/>
    </source>
</evidence>
<dbReference type="GO" id="GO:0005789">
    <property type="term" value="C:endoplasmic reticulum membrane"/>
    <property type="evidence" value="ECO:0007669"/>
    <property type="project" value="UniProtKB-SubCell"/>
</dbReference>
<dbReference type="Pfam" id="PF10261">
    <property type="entry name" value="FIT"/>
    <property type="match status" value="2"/>
</dbReference>
<dbReference type="PANTHER" id="PTHR23129:SF0">
    <property type="entry name" value="ACYL-COENZYME A DIPHOSPHATASE FITM2"/>
    <property type="match status" value="1"/>
</dbReference>
<feature type="transmembrane region" description="Helical" evidence="8">
    <location>
        <begin position="297"/>
        <end position="323"/>
    </location>
</feature>
<reference evidence="9 10" key="1">
    <citation type="submission" date="2023-01" db="EMBL/GenBank/DDBJ databases">
        <authorList>
            <person name="Whitehead M."/>
        </authorList>
    </citation>
    <scope>NUCLEOTIDE SEQUENCE [LARGE SCALE GENOMIC DNA]</scope>
</reference>
<evidence type="ECO:0000256" key="5">
    <source>
        <dbReference type="ARBA" id="ARBA00022989"/>
    </source>
</evidence>
<dbReference type="GO" id="GO:0034389">
    <property type="term" value="P:lipid droplet organization"/>
    <property type="evidence" value="ECO:0007669"/>
    <property type="project" value="InterPro"/>
</dbReference>
<dbReference type="Proteomes" id="UP001160148">
    <property type="component" value="Unassembled WGS sequence"/>
</dbReference>